<sequence length="209" mass="23392">MVLFGAAYGRLLKTTVNWLNIDGYQIPNDIWLLEIISAWLWLWAFLEMPSNEATIFSLLASILIAVSWVDLKTFQIPLIFMIAGFVISAAGILFKLTTMTDAFWGIIVGAFVPTVLMGMTYLFTKRQGMGFGDIQLGFVLGAWLGPVRMALTLFGASFLSLIIWTIISFNKGFNKDRAMPFAPYLAIAGIGTFVGSVYFPSFFYHLIFY</sequence>
<protein>
    <recommendedName>
        <fullName evidence="3">Prepilin type IV endopeptidase peptidase domain-containing protein</fullName>
    </recommendedName>
</protein>
<gene>
    <name evidence="4" type="ORF">METZ01_LOCUS123710</name>
</gene>
<evidence type="ECO:0000256" key="1">
    <source>
        <dbReference type="ARBA" id="ARBA00005801"/>
    </source>
</evidence>
<comment type="similarity">
    <text evidence="1">Belongs to the peptidase A24 family.</text>
</comment>
<dbReference type="GO" id="GO:0005886">
    <property type="term" value="C:plasma membrane"/>
    <property type="evidence" value="ECO:0007669"/>
    <property type="project" value="TreeGrafter"/>
</dbReference>
<dbReference type="Pfam" id="PF01478">
    <property type="entry name" value="Peptidase_A24"/>
    <property type="match status" value="1"/>
</dbReference>
<keyword evidence="2" id="KW-0472">Membrane</keyword>
<evidence type="ECO:0000259" key="3">
    <source>
        <dbReference type="Pfam" id="PF01478"/>
    </source>
</evidence>
<proteinExistence type="inferred from homology"/>
<dbReference type="EMBL" id="UINC01017163">
    <property type="protein sequence ID" value="SVA70856.1"/>
    <property type="molecule type" value="Genomic_DNA"/>
</dbReference>
<feature type="transmembrane region" description="Helical" evidence="2">
    <location>
        <begin position="143"/>
        <end position="169"/>
    </location>
</feature>
<evidence type="ECO:0000256" key="2">
    <source>
        <dbReference type="SAM" id="Phobius"/>
    </source>
</evidence>
<feature type="transmembrane region" description="Helical" evidence="2">
    <location>
        <begin position="181"/>
        <end position="207"/>
    </location>
</feature>
<reference evidence="4" key="1">
    <citation type="submission" date="2018-05" db="EMBL/GenBank/DDBJ databases">
        <authorList>
            <person name="Lanie J.A."/>
            <person name="Ng W.-L."/>
            <person name="Kazmierczak K.M."/>
            <person name="Andrzejewski T.M."/>
            <person name="Davidsen T.M."/>
            <person name="Wayne K.J."/>
            <person name="Tettelin H."/>
            <person name="Glass J.I."/>
            <person name="Rusch D."/>
            <person name="Podicherti R."/>
            <person name="Tsui H.-C.T."/>
            <person name="Winkler M.E."/>
        </authorList>
    </citation>
    <scope>NUCLEOTIDE SEQUENCE</scope>
</reference>
<evidence type="ECO:0000313" key="4">
    <source>
        <dbReference type="EMBL" id="SVA70856.1"/>
    </source>
</evidence>
<keyword evidence="2" id="KW-0812">Transmembrane</keyword>
<dbReference type="InterPro" id="IPR050882">
    <property type="entry name" value="Prepilin_peptidase/N-MTase"/>
</dbReference>
<feature type="domain" description="Prepilin type IV endopeptidase peptidase" evidence="3">
    <location>
        <begin position="58"/>
        <end position="164"/>
    </location>
</feature>
<dbReference type="PANTHER" id="PTHR30487:SF0">
    <property type="entry name" value="PREPILIN LEADER PEPTIDASE_N-METHYLTRANSFERASE-RELATED"/>
    <property type="match status" value="1"/>
</dbReference>
<dbReference type="AlphaFoldDB" id="A0A381Y172"/>
<feature type="transmembrane region" description="Helical" evidence="2">
    <location>
        <begin position="103"/>
        <end position="123"/>
    </location>
</feature>
<dbReference type="GO" id="GO:0006465">
    <property type="term" value="P:signal peptide processing"/>
    <property type="evidence" value="ECO:0007669"/>
    <property type="project" value="TreeGrafter"/>
</dbReference>
<organism evidence="4">
    <name type="scientific">marine metagenome</name>
    <dbReference type="NCBI Taxonomy" id="408172"/>
    <lineage>
        <taxon>unclassified sequences</taxon>
        <taxon>metagenomes</taxon>
        <taxon>ecological metagenomes</taxon>
    </lineage>
</organism>
<feature type="transmembrane region" description="Helical" evidence="2">
    <location>
        <begin position="75"/>
        <end position="96"/>
    </location>
</feature>
<keyword evidence="2" id="KW-1133">Transmembrane helix</keyword>
<dbReference type="PANTHER" id="PTHR30487">
    <property type="entry name" value="TYPE 4 PREPILIN-LIKE PROTEINS LEADER PEPTIDE-PROCESSING ENZYME"/>
    <property type="match status" value="1"/>
</dbReference>
<feature type="transmembrane region" description="Helical" evidence="2">
    <location>
        <begin position="53"/>
        <end position="69"/>
    </location>
</feature>
<accession>A0A381Y172</accession>
<dbReference type="Gene3D" id="1.20.120.1220">
    <property type="match status" value="1"/>
</dbReference>
<name>A0A381Y172_9ZZZZ</name>
<dbReference type="GO" id="GO:0004190">
    <property type="term" value="F:aspartic-type endopeptidase activity"/>
    <property type="evidence" value="ECO:0007669"/>
    <property type="project" value="InterPro"/>
</dbReference>
<dbReference type="InterPro" id="IPR000045">
    <property type="entry name" value="Prepilin_IV_endopep_pep"/>
</dbReference>